<evidence type="ECO:0000259" key="6">
    <source>
        <dbReference type="Pfam" id="PF05175"/>
    </source>
</evidence>
<evidence type="ECO:0000313" key="8">
    <source>
        <dbReference type="Proteomes" id="UP000191144"/>
    </source>
</evidence>
<dbReference type="GO" id="GO:0032259">
    <property type="term" value="P:methylation"/>
    <property type="evidence" value="ECO:0007669"/>
    <property type="project" value="UniProtKB-KW"/>
</dbReference>
<dbReference type="Proteomes" id="UP000191144">
    <property type="component" value="Chromosome D"/>
</dbReference>
<dbReference type="EC" id="2.1.1.297" evidence="1"/>
<keyword evidence="3" id="KW-0808">Transferase</keyword>
<dbReference type="PANTHER" id="PTHR18895">
    <property type="entry name" value="HEMK METHYLTRANSFERASE"/>
    <property type="match status" value="1"/>
</dbReference>
<gene>
    <name evidence="7" type="ORF">LAME_0D05820G</name>
</gene>
<keyword evidence="4" id="KW-0949">S-adenosyl-L-methionine</keyword>
<organism evidence="7 8">
    <name type="scientific">Lachancea meyersii CBS 8951</name>
    <dbReference type="NCBI Taxonomy" id="1266667"/>
    <lineage>
        <taxon>Eukaryota</taxon>
        <taxon>Fungi</taxon>
        <taxon>Dikarya</taxon>
        <taxon>Ascomycota</taxon>
        <taxon>Saccharomycotina</taxon>
        <taxon>Saccharomycetes</taxon>
        <taxon>Saccharomycetales</taxon>
        <taxon>Saccharomycetaceae</taxon>
        <taxon>Lachancea</taxon>
    </lineage>
</organism>
<dbReference type="InterPro" id="IPR029063">
    <property type="entry name" value="SAM-dependent_MTases_sf"/>
</dbReference>
<keyword evidence="2" id="KW-0489">Methyltransferase</keyword>
<dbReference type="GO" id="GO:0005739">
    <property type="term" value="C:mitochondrion"/>
    <property type="evidence" value="ECO:0007669"/>
    <property type="project" value="TreeGrafter"/>
</dbReference>
<dbReference type="SUPFAM" id="SSF53335">
    <property type="entry name" value="S-adenosyl-L-methionine-dependent methyltransferases"/>
    <property type="match status" value="1"/>
</dbReference>
<evidence type="ECO:0000256" key="2">
    <source>
        <dbReference type="ARBA" id="ARBA00022603"/>
    </source>
</evidence>
<dbReference type="Pfam" id="PF05175">
    <property type="entry name" value="MTS"/>
    <property type="match status" value="1"/>
</dbReference>
<dbReference type="InterPro" id="IPR007848">
    <property type="entry name" value="Small_mtfrase_dom"/>
</dbReference>
<dbReference type="EMBL" id="LT598482">
    <property type="protein sequence ID" value="SCU86364.1"/>
    <property type="molecule type" value="Genomic_DNA"/>
</dbReference>
<evidence type="ECO:0000313" key="7">
    <source>
        <dbReference type="EMBL" id="SCU86364.1"/>
    </source>
</evidence>
<comment type="catalytic activity">
    <reaction evidence="5">
        <text>L-glutaminyl-[peptide chain release factor] + S-adenosyl-L-methionine = N(5)-methyl-L-glutaminyl-[peptide chain release factor] + S-adenosyl-L-homocysteine + H(+)</text>
        <dbReference type="Rhea" id="RHEA:42896"/>
        <dbReference type="Rhea" id="RHEA-COMP:10271"/>
        <dbReference type="Rhea" id="RHEA-COMP:10272"/>
        <dbReference type="ChEBI" id="CHEBI:15378"/>
        <dbReference type="ChEBI" id="CHEBI:30011"/>
        <dbReference type="ChEBI" id="CHEBI:57856"/>
        <dbReference type="ChEBI" id="CHEBI:59789"/>
        <dbReference type="ChEBI" id="CHEBI:61891"/>
        <dbReference type="EC" id="2.1.1.297"/>
    </reaction>
</comment>
<dbReference type="AlphaFoldDB" id="A0A1G4J9G4"/>
<dbReference type="CDD" id="cd02440">
    <property type="entry name" value="AdoMet_MTases"/>
    <property type="match status" value="1"/>
</dbReference>
<keyword evidence="8" id="KW-1185">Reference proteome</keyword>
<name>A0A1G4J9G4_9SACH</name>
<dbReference type="InterPro" id="IPR004556">
    <property type="entry name" value="HemK-like"/>
</dbReference>
<dbReference type="PANTHER" id="PTHR18895:SF74">
    <property type="entry name" value="MTRF1L RELEASE FACTOR GLUTAMINE METHYLTRANSFERASE"/>
    <property type="match status" value="1"/>
</dbReference>
<reference evidence="8" key="1">
    <citation type="submission" date="2016-03" db="EMBL/GenBank/DDBJ databases">
        <authorList>
            <person name="Devillers Hugo."/>
        </authorList>
    </citation>
    <scope>NUCLEOTIDE SEQUENCE [LARGE SCALE GENOMIC DNA]</scope>
</reference>
<dbReference type="NCBIfam" id="TIGR00536">
    <property type="entry name" value="hemK_fam"/>
    <property type="match status" value="1"/>
</dbReference>
<evidence type="ECO:0000256" key="1">
    <source>
        <dbReference type="ARBA" id="ARBA00012771"/>
    </source>
</evidence>
<accession>A0A1G4J9G4</accession>
<dbReference type="InterPro" id="IPR050320">
    <property type="entry name" value="N5-glutamine_MTase"/>
</dbReference>
<sequence length="293" mass="33754">MPRIKPSTIWKAFSLNKALPFLLPECRSISAAKQELHWIENECTSHRQVVQCCKLRYRHYPLQYILRSQPFGPLSVKCERGVLIPRWETEEWTMDLAQRLPASQKLQILDLCTGTGCVALLLKHLRPKSTVHAIDCSPLAFKLVSLNASSLNIDIQPVKLDILDAHAPNELPNFDIITCNPPYIPKSTFVKETSRSVKLFEPKLALIGETEFYSNLLDFWLQKTDAFVYEVGELSQCTYIHHRIAQNAQLSDLWRVGFKFDSNRQARVVFGYKRAHTTLNWEKVFEGFGELKH</sequence>
<feature type="domain" description="Methyltransferase small" evidence="6">
    <location>
        <begin position="96"/>
        <end position="184"/>
    </location>
</feature>
<evidence type="ECO:0000256" key="5">
    <source>
        <dbReference type="ARBA" id="ARBA00048391"/>
    </source>
</evidence>
<evidence type="ECO:0000256" key="4">
    <source>
        <dbReference type="ARBA" id="ARBA00022691"/>
    </source>
</evidence>
<dbReference type="GO" id="GO:0102559">
    <property type="term" value="F:peptide chain release factor N(5)-glutamine methyltransferase activity"/>
    <property type="evidence" value="ECO:0007669"/>
    <property type="project" value="UniProtKB-EC"/>
</dbReference>
<dbReference type="OrthoDB" id="269872at2759"/>
<evidence type="ECO:0000256" key="3">
    <source>
        <dbReference type="ARBA" id="ARBA00022679"/>
    </source>
</evidence>
<proteinExistence type="predicted"/>
<protein>
    <recommendedName>
        <fullName evidence="1">peptide chain release factor N(5)-glutamine methyltransferase</fullName>
        <ecNumber evidence="1">2.1.1.297</ecNumber>
    </recommendedName>
</protein>
<dbReference type="Gene3D" id="3.40.50.150">
    <property type="entry name" value="Vaccinia Virus protein VP39"/>
    <property type="match status" value="1"/>
</dbReference>